<evidence type="ECO:0000256" key="1">
    <source>
        <dbReference type="ARBA" id="ARBA00004141"/>
    </source>
</evidence>
<comment type="caution">
    <text evidence="8">The sequence shown here is derived from an EMBL/GenBank/DDBJ whole genome shotgun (WGS) entry which is preliminary data.</text>
</comment>
<evidence type="ECO:0000313" key="9">
    <source>
        <dbReference type="EMBL" id="CAF1275952.1"/>
    </source>
</evidence>
<evidence type="ECO:0000313" key="8">
    <source>
        <dbReference type="EMBL" id="CAF1225786.1"/>
    </source>
</evidence>
<evidence type="ECO:0000256" key="4">
    <source>
        <dbReference type="ARBA" id="ARBA00023136"/>
    </source>
</evidence>
<evidence type="ECO:0000256" key="2">
    <source>
        <dbReference type="ARBA" id="ARBA00022692"/>
    </source>
</evidence>
<comment type="subcellular location">
    <subcellularLocation>
        <location evidence="1">Membrane</location>
        <topology evidence="1">Multi-pass membrane protein</topology>
    </subcellularLocation>
</comment>
<dbReference type="EMBL" id="CAJNOJ010000163">
    <property type="protein sequence ID" value="CAF1225786.1"/>
    <property type="molecule type" value="Genomic_DNA"/>
</dbReference>
<keyword evidence="7" id="KW-0732">Signal</keyword>
<evidence type="ECO:0000313" key="10">
    <source>
        <dbReference type="Proteomes" id="UP000663828"/>
    </source>
</evidence>
<dbReference type="InterPro" id="IPR018499">
    <property type="entry name" value="Tetraspanin/Peripherin"/>
</dbReference>
<dbReference type="EMBL" id="CAJNOR010002307">
    <property type="protein sequence ID" value="CAF1275952.1"/>
    <property type="molecule type" value="Genomic_DNA"/>
</dbReference>
<name>A0A814Y8E7_ADIRI</name>
<dbReference type="GO" id="GO:0016020">
    <property type="term" value="C:membrane"/>
    <property type="evidence" value="ECO:0007669"/>
    <property type="project" value="UniProtKB-SubCell"/>
</dbReference>
<evidence type="ECO:0008006" key="12">
    <source>
        <dbReference type="Google" id="ProtNLM"/>
    </source>
</evidence>
<dbReference type="SUPFAM" id="SSF48652">
    <property type="entry name" value="Tetraspanin"/>
    <property type="match status" value="1"/>
</dbReference>
<feature type="signal peptide" evidence="7">
    <location>
        <begin position="1"/>
        <end position="15"/>
    </location>
</feature>
<feature type="region of interest" description="Disordered" evidence="5">
    <location>
        <begin position="163"/>
        <end position="183"/>
    </location>
</feature>
<keyword evidence="10" id="KW-1185">Reference proteome</keyword>
<evidence type="ECO:0000256" key="6">
    <source>
        <dbReference type="SAM" id="Phobius"/>
    </source>
</evidence>
<protein>
    <recommendedName>
        <fullName evidence="12">Tetraspanin</fullName>
    </recommendedName>
</protein>
<keyword evidence="3 6" id="KW-1133">Transmembrane helix</keyword>
<evidence type="ECO:0000313" key="11">
    <source>
        <dbReference type="Proteomes" id="UP000663852"/>
    </source>
</evidence>
<accession>A0A814Y8E7</accession>
<feature type="compositionally biased region" description="Low complexity" evidence="5">
    <location>
        <begin position="163"/>
        <end position="177"/>
    </location>
</feature>
<proteinExistence type="predicted"/>
<sequence>MTLILLFSLIHLGVSIGIIGQYRKYSSFLGPQIGLAGYNLAISIFGLAAGIVGLFAFMTDSPKIGKIVCGISAAVGIMALASLVTAIIVNAKSISYVGNRFKSRMSIYGSDSDARTVIDKFQTNYQCCGAYTWLDWANVDLVAPNATITTTMMTTTAITNTATTTSTSTSTTTTTTSGSGKSAVLNQEASPANIRRRKRQAVSSYGDIIGLPILFGVVFPYSCCTSDALTVTDGTITYCVSNQNGAVNHFYTNGCIKDLDTIAGNQSMGFGVINCFLIVLSFVAIPLLWKMSASV</sequence>
<dbReference type="Proteomes" id="UP000663852">
    <property type="component" value="Unassembled WGS sequence"/>
</dbReference>
<keyword evidence="2 6" id="KW-0812">Transmembrane</keyword>
<reference evidence="8" key="1">
    <citation type="submission" date="2021-02" db="EMBL/GenBank/DDBJ databases">
        <authorList>
            <person name="Nowell W R."/>
        </authorList>
    </citation>
    <scope>NUCLEOTIDE SEQUENCE</scope>
</reference>
<dbReference type="Proteomes" id="UP000663828">
    <property type="component" value="Unassembled WGS sequence"/>
</dbReference>
<feature type="transmembrane region" description="Helical" evidence="6">
    <location>
        <begin position="33"/>
        <end position="55"/>
    </location>
</feature>
<dbReference type="InterPro" id="IPR008952">
    <property type="entry name" value="Tetraspanin_EC2_sf"/>
</dbReference>
<evidence type="ECO:0000256" key="3">
    <source>
        <dbReference type="ARBA" id="ARBA00022989"/>
    </source>
</evidence>
<feature type="transmembrane region" description="Helical" evidence="6">
    <location>
        <begin position="67"/>
        <end position="89"/>
    </location>
</feature>
<dbReference type="OrthoDB" id="10051815at2759"/>
<feature type="chain" id="PRO_5036411137" description="Tetraspanin" evidence="7">
    <location>
        <begin position="16"/>
        <end position="295"/>
    </location>
</feature>
<gene>
    <name evidence="8" type="ORF">EDS130_LOCUS26661</name>
    <name evidence="9" type="ORF">XAT740_LOCUS27553</name>
</gene>
<evidence type="ECO:0000256" key="5">
    <source>
        <dbReference type="SAM" id="MobiDB-lite"/>
    </source>
</evidence>
<organism evidence="8 11">
    <name type="scientific">Adineta ricciae</name>
    <name type="common">Rotifer</name>
    <dbReference type="NCBI Taxonomy" id="249248"/>
    <lineage>
        <taxon>Eukaryota</taxon>
        <taxon>Metazoa</taxon>
        <taxon>Spiralia</taxon>
        <taxon>Gnathifera</taxon>
        <taxon>Rotifera</taxon>
        <taxon>Eurotatoria</taxon>
        <taxon>Bdelloidea</taxon>
        <taxon>Adinetida</taxon>
        <taxon>Adinetidae</taxon>
        <taxon>Adineta</taxon>
    </lineage>
</organism>
<dbReference type="Pfam" id="PF00335">
    <property type="entry name" value="Tetraspanin"/>
    <property type="match status" value="1"/>
</dbReference>
<dbReference type="AlphaFoldDB" id="A0A814Y8E7"/>
<keyword evidence="4 6" id="KW-0472">Membrane</keyword>
<feature type="transmembrane region" description="Helical" evidence="6">
    <location>
        <begin position="268"/>
        <end position="289"/>
    </location>
</feature>
<dbReference type="Gene3D" id="1.10.1450.10">
    <property type="entry name" value="Tetraspanin"/>
    <property type="match status" value="1"/>
</dbReference>
<evidence type="ECO:0000256" key="7">
    <source>
        <dbReference type="SAM" id="SignalP"/>
    </source>
</evidence>